<reference evidence="3" key="1">
    <citation type="journal article" date="2019" name="Int. J. Syst. Evol. Microbiol.">
        <title>The Global Catalogue of Microorganisms (GCM) 10K type strain sequencing project: providing services to taxonomists for standard genome sequencing and annotation.</title>
        <authorList>
            <consortium name="The Broad Institute Genomics Platform"/>
            <consortium name="The Broad Institute Genome Sequencing Center for Infectious Disease"/>
            <person name="Wu L."/>
            <person name="Ma J."/>
        </authorList>
    </citation>
    <scope>NUCLEOTIDE SEQUENCE [LARGE SCALE GENOMIC DNA]</scope>
    <source>
        <strain evidence="3">CCUG 57942</strain>
    </source>
</reference>
<feature type="transmembrane region" description="Helical" evidence="1">
    <location>
        <begin position="31"/>
        <end position="48"/>
    </location>
</feature>
<name>A0ABW4Z780_9BACT</name>
<evidence type="ECO:0000313" key="2">
    <source>
        <dbReference type="EMBL" id="MFD2157724.1"/>
    </source>
</evidence>
<organism evidence="2 3">
    <name type="scientific">Rubritalea tangerina</name>
    <dbReference type="NCBI Taxonomy" id="430798"/>
    <lineage>
        <taxon>Bacteria</taxon>
        <taxon>Pseudomonadati</taxon>
        <taxon>Verrucomicrobiota</taxon>
        <taxon>Verrucomicrobiia</taxon>
        <taxon>Verrucomicrobiales</taxon>
        <taxon>Rubritaleaceae</taxon>
        <taxon>Rubritalea</taxon>
    </lineage>
</organism>
<comment type="caution">
    <text evidence="2">The sequence shown here is derived from an EMBL/GenBank/DDBJ whole genome shotgun (WGS) entry which is preliminary data.</text>
</comment>
<dbReference type="InterPro" id="IPR022604">
    <property type="entry name" value="DUF2955"/>
</dbReference>
<feature type="transmembrane region" description="Helical" evidence="1">
    <location>
        <begin position="205"/>
        <end position="224"/>
    </location>
</feature>
<dbReference type="Pfam" id="PF11168">
    <property type="entry name" value="DUF2955"/>
    <property type="match status" value="1"/>
</dbReference>
<feature type="transmembrane region" description="Helical" evidence="1">
    <location>
        <begin position="311"/>
        <end position="332"/>
    </location>
</feature>
<feature type="transmembrane region" description="Helical" evidence="1">
    <location>
        <begin position="254"/>
        <end position="273"/>
    </location>
</feature>
<proteinExistence type="predicted"/>
<feature type="transmembrane region" description="Helical" evidence="1">
    <location>
        <begin position="128"/>
        <end position="146"/>
    </location>
</feature>
<dbReference type="EMBL" id="JBHUJB010000011">
    <property type="protein sequence ID" value="MFD2157724.1"/>
    <property type="molecule type" value="Genomic_DNA"/>
</dbReference>
<dbReference type="Proteomes" id="UP001597389">
    <property type="component" value="Unassembled WGS sequence"/>
</dbReference>
<keyword evidence="1" id="KW-0472">Membrane</keyword>
<dbReference type="RefSeq" id="WP_377089201.1">
    <property type="nucleotide sequence ID" value="NZ_JBHSJL010000014.1"/>
</dbReference>
<protein>
    <submittedName>
        <fullName evidence="2">DUF2955 domain-containing protein</fullName>
    </submittedName>
</protein>
<keyword evidence="1" id="KW-0812">Transmembrane</keyword>
<keyword evidence="3" id="KW-1185">Reference proteome</keyword>
<sequence length="348" mass="38375">MTLPVVRALRLSIGVTCAIALSYGVNWPLSYLAPLFVAMFLSMPLPWIGWKNAFAIVRRLFIGLLLGLVVAEYFIRMPLVCVPLYALIFFYIFYNDAKAPPLATIFMTMGVTMVPILGLQAIMASHLVVGYLLINMLTGLFFMWLFHMLMPNSMAKVDPNAPKPQRPPAKPIPSREERARLALVSTIVATSAVLLFYSLNLVQYSLAMIYICMMAGAPTTNASVKVMTANTKACLIGGIAIVIAYNLLVAVPKYWFLIVLCFAIGLIFSRQIMAGKPSSAAWSSGFTTFLVLLGSSTSGDSSASSNFYLRIAQVLFAGLFCILAIVVIEHMIQKRKSGKRWWQLSRLS</sequence>
<feature type="transmembrane region" description="Helical" evidence="1">
    <location>
        <begin position="231"/>
        <end position="248"/>
    </location>
</feature>
<evidence type="ECO:0000313" key="3">
    <source>
        <dbReference type="Proteomes" id="UP001597389"/>
    </source>
</evidence>
<feature type="transmembrane region" description="Helical" evidence="1">
    <location>
        <begin position="77"/>
        <end position="94"/>
    </location>
</feature>
<keyword evidence="1" id="KW-1133">Transmembrane helix</keyword>
<gene>
    <name evidence="2" type="ORF">ACFSW8_02305</name>
</gene>
<accession>A0ABW4Z780</accession>
<feature type="transmembrane region" description="Helical" evidence="1">
    <location>
        <begin position="101"/>
        <end position="122"/>
    </location>
</feature>
<evidence type="ECO:0000256" key="1">
    <source>
        <dbReference type="SAM" id="Phobius"/>
    </source>
</evidence>